<reference evidence="4" key="1">
    <citation type="submission" date="2016-10" db="EMBL/GenBank/DDBJ databases">
        <authorList>
            <person name="Varghese N."/>
            <person name="Submissions S."/>
        </authorList>
    </citation>
    <scope>NUCLEOTIDE SEQUENCE [LARGE SCALE GENOMIC DNA]</scope>
    <source>
        <strain evidence="4">DSM 21772</strain>
    </source>
</reference>
<organism evidence="3 4">
    <name type="scientific">Microterricola viridarii</name>
    <dbReference type="NCBI Taxonomy" id="412690"/>
    <lineage>
        <taxon>Bacteria</taxon>
        <taxon>Bacillati</taxon>
        <taxon>Actinomycetota</taxon>
        <taxon>Actinomycetes</taxon>
        <taxon>Micrococcales</taxon>
        <taxon>Microbacteriaceae</taxon>
        <taxon>Microterricola</taxon>
    </lineage>
</organism>
<evidence type="ECO:0000256" key="1">
    <source>
        <dbReference type="SAM" id="MobiDB-lite"/>
    </source>
</evidence>
<dbReference type="PROSITE" id="PS50965">
    <property type="entry name" value="NERD"/>
    <property type="match status" value="1"/>
</dbReference>
<protein>
    <recommendedName>
        <fullName evidence="2">NERD domain-containing protein</fullName>
    </recommendedName>
</protein>
<dbReference type="InterPro" id="IPR018929">
    <property type="entry name" value="DUF2510"/>
</dbReference>
<accession>A0A1H1Y567</accession>
<dbReference type="EMBL" id="LT629742">
    <property type="protein sequence ID" value="SDT16648.1"/>
    <property type="molecule type" value="Genomic_DNA"/>
</dbReference>
<evidence type="ECO:0000259" key="2">
    <source>
        <dbReference type="PROSITE" id="PS50965"/>
    </source>
</evidence>
<feature type="compositionally biased region" description="Low complexity" evidence="1">
    <location>
        <begin position="333"/>
        <end position="356"/>
    </location>
</feature>
<dbReference type="Proteomes" id="UP000181956">
    <property type="component" value="Chromosome I"/>
</dbReference>
<feature type="domain" description="NERD" evidence="2">
    <location>
        <begin position="142"/>
        <end position="253"/>
    </location>
</feature>
<dbReference type="RefSeq" id="WP_083364740.1">
    <property type="nucleotide sequence ID" value="NZ_LT629742.1"/>
</dbReference>
<dbReference type="Pfam" id="PF08378">
    <property type="entry name" value="NERD"/>
    <property type="match status" value="1"/>
</dbReference>
<proteinExistence type="predicted"/>
<feature type="region of interest" description="Disordered" evidence="1">
    <location>
        <begin position="1"/>
        <end position="29"/>
    </location>
</feature>
<dbReference type="Pfam" id="PF10708">
    <property type="entry name" value="DUF2510"/>
    <property type="match status" value="1"/>
</dbReference>
<dbReference type="OrthoDB" id="5793358at2"/>
<feature type="region of interest" description="Disordered" evidence="1">
    <location>
        <begin position="333"/>
        <end position="365"/>
    </location>
</feature>
<evidence type="ECO:0000313" key="3">
    <source>
        <dbReference type="EMBL" id="SDT16648.1"/>
    </source>
</evidence>
<sequence>MPGRHALVVEDENLAPAPPPPPSGWYTDPADSAQWRWWSGEEWAEHRSPRDAEFGAGYAPAGTFAAAGVVEAAVEARVDVAVEADLPEAAAAMPAQAMPPTTGSDLRNRVPAQSLMEHVIRLSRQASGRREDLAEEIRSWHAGIVGERRVARILSNLGPEWTVLHSVPVGTEGADIDHLLVGPAGVYTINTKHHAGKDVWVAERALRVNNHPQHHISNAAFEARRAEKLLTQASGLTVEAAGLIVLVGVKRLTIKAAPDGGDVIVGVVRDSDLLRTLQSRRIYSDDQVRRIAAAAVRPRTWSSLPVPHVDPHEVYTEFEALALETSAARAVVSSSRPSRPVRAPRPASGRAASSRPSTRRPSRKRRSVLPELFKLALFAVVALVGVNYLSGVGKTPPPASAEFASAEAELAALTEAAGTAALRLDELSPDGIRPASLVVGEGSTLETPDGTVLVTLPSGTTAAYAPSADGLSYTLALGGAVHGTVVTVTPEAGVLPGLPVTP</sequence>
<name>A0A1H1Y567_9MICO</name>
<dbReference type="InterPro" id="IPR011528">
    <property type="entry name" value="NERD"/>
</dbReference>
<dbReference type="AlphaFoldDB" id="A0A1H1Y567"/>
<keyword evidence="4" id="KW-1185">Reference proteome</keyword>
<gene>
    <name evidence="3" type="ORF">SAMN04489834_2982</name>
</gene>
<dbReference type="STRING" id="412690.SAMN04489834_2982"/>
<evidence type="ECO:0000313" key="4">
    <source>
        <dbReference type="Proteomes" id="UP000181956"/>
    </source>
</evidence>